<reference evidence="2" key="1">
    <citation type="journal article" date="2020" name="J Insects Food Feed">
        <title>The yellow mealworm (Tenebrio molitor) genome: a resource for the emerging insects as food and feed industry.</title>
        <authorList>
            <person name="Eriksson T."/>
            <person name="Andere A."/>
            <person name="Kelstrup H."/>
            <person name="Emery V."/>
            <person name="Picard C."/>
        </authorList>
    </citation>
    <scope>NUCLEOTIDE SEQUENCE</scope>
    <source>
        <strain evidence="2">Stoneville</strain>
        <tissue evidence="2">Whole head</tissue>
    </source>
</reference>
<sequence>MATYLVAFSLEKGLLLGGVFVIRCSRNEGLPPRLESLTVAMGLRRNVSPSRYGTVRNLNPTKIRRYGAKPNQNLWDYRLPRRSKRKGKHGEADRGSAPKTVRFATPKMAPCDASQTKTKLNPNKTPLTNGVSNENAYESVITFPVESGDLTMPFVRKTKRYHVLLASDGNRLHRTAANWIGIPLSNVVNDENMQMCGNYLSVREWRINHDGRHGRSAHGAVVVVQPLPELFCQPVSGTMFFFTTPFIENLRGAKSLTLIFPRNKAFRSLYGQRIKDHISGGTTRALWIDSRRFVYLSLSVDRETHRWYSSVKCRVEKGKTQRKEIVRESKEITFRQVTKVKKNREKRKKKEKKMGLLSLFAFGDFGMPSLSCSLSSAYHLSLTRGTYINRLLIISLPKRRAV</sequence>
<accession>A0A8J6HX75</accession>
<evidence type="ECO:0000256" key="1">
    <source>
        <dbReference type="SAM" id="MobiDB-lite"/>
    </source>
</evidence>
<evidence type="ECO:0000313" key="3">
    <source>
        <dbReference type="Proteomes" id="UP000719412"/>
    </source>
</evidence>
<comment type="caution">
    <text evidence="2">The sequence shown here is derived from an EMBL/GenBank/DDBJ whole genome shotgun (WGS) entry which is preliminary data.</text>
</comment>
<evidence type="ECO:0000313" key="2">
    <source>
        <dbReference type="EMBL" id="KAH0822494.1"/>
    </source>
</evidence>
<dbReference type="EMBL" id="JABDTM020001800">
    <property type="protein sequence ID" value="KAH0822494.1"/>
    <property type="molecule type" value="Genomic_DNA"/>
</dbReference>
<dbReference type="Proteomes" id="UP000719412">
    <property type="component" value="Unassembled WGS sequence"/>
</dbReference>
<proteinExistence type="predicted"/>
<protein>
    <submittedName>
        <fullName evidence="2">Uncharacterized protein</fullName>
    </submittedName>
</protein>
<dbReference type="AlphaFoldDB" id="A0A8J6HX75"/>
<keyword evidence="3" id="KW-1185">Reference proteome</keyword>
<name>A0A8J6HX75_TENMO</name>
<reference evidence="2" key="2">
    <citation type="submission" date="2021-08" db="EMBL/GenBank/DDBJ databases">
        <authorList>
            <person name="Eriksson T."/>
        </authorList>
    </citation>
    <scope>NUCLEOTIDE SEQUENCE</scope>
    <source>
        <strain evidence="2">Stoneville</strain>
        <tissue evidence="2">Whole head</tissue>
    </source>
</reference>
<gene>
    <name evidence="2" type="ORF">GEV33_000297</name>
</gene>
<organism evidence="2 3">
    <name type="scientific">Tenebrio molitor</name>
    <name type="common">Yellow mealworm beetle</name>
    <dbReference type="NCBI Taxonomy" id="7067"/>
    <lineage>
        <taxon>Eukaryota</taxon>
        <taxon>Metazoa</taxon>
        <taxon>Ecdysozoa</taxon>
        <taxon>Arthropoda</taxon>
        <taxon>Hexapoda</taxon>
        <taxon>Insecta</taxon>
        <taxon>Pterygota</taxon>
        <taxon>Neoptera</taxon>
        <taxon>Endopterygota</taxon>
        <taxon>Coleoptera</taxon>
        <taxon>Polyphaga</taxon>
        <taxon>Cucujiformia</taxon>
        <taxon>Tenebrionidae</taxon>
        <taxon>Tenebrio</taxon>
    </lineage>
</organism>
<feature type="compositionally biased region" description="Polar residues" evidence="1">
    <location>
        <begin position="113"/>
        <end position="131"/>
    </location>
</feature>
<feature type="region of interest" description="Disordered" evidence="1">
    <location>
        <begin position="78"/>
        <end position="131"/>
    </location>
</feature>